<protein>
    <submittedName>
        <fullName evidence="1">Uncharacterized protein</fullName>
    </submittedName>
</protein>
<dbReference type="HOGENOM" id="CLU_1901770_0_0_1"/>
<organism evidence="1 2">
    <name type="scientific">Phytophthora nicotianae P1569</name>
    <dbReference type="NCBI Taxonomy" id="1317065"/>
    <lineage>
        <taxon>Eukaryota</taxon>
        <taxon>Sar</taxon>
        <taxon>Stramenopiles</taxon>
        <taxon>Oomycota</taxon>
        <taxon>Peronosporomycetes</taxon>
        <taxon>Peronosporales</taxon>
        <taxon>Peronosporaceae</taxon>
        <taxon>Phytophthora</taxon>
    </lineage>
</organism>
<evidence type="ECO:0000313" key="1">
    <source>
        <dbReference type="EMBL" id="ETI48275.1"/>
    </source>
</evidence>
<proteinExistence type="predicted"/>
<gene>
    <name evidence="1" type="ORF">F443_07685</name>
</gene>
<evidence type="ECO:0000313" key="2">
    <source>
        <dbReference type="Proteomes" id="UP000018721"/>
    </source>
</evidence>
<accession>V9F9Y6</accession>
<feature type="non-terminal residue" evidence="1">
    <location>
        <position position="134"/>
    </location>
</feature>
<sequence>MALLRIPFCHQYGFAFFMNEPLHHVTANRVRFSSAQPKKGFCEAKPARKNTPSSKCCAWQRLLESLWLNVNGDAAESFSMEIQHLVLRGASWRTIQLLSCVSQSCCTRVNVFGQKSFGAFHIKNQQINNDEDTA</sequence>
<name>V9F9Y6_PHYNI</name>
<dbReference type="EMBL" id="ANIZ01001333">
    <property type="protein sequence ID" value="ETI48275.1"/>
    <property type="molecule type" value="Genomic_DNA"/>
</dbReference>
<dbReference type="AlphaFoldDB" id="V9F9Y6"/>
<reference evidence="1 2" key="1">
    <citation type="submission" date="2013-11" db="EMBL/GenBank/DDBJ databases">
        <title>The Genome Sequence of Phytophthora parasitica P1569.</title>
        <authorList>
            <consortium name="The Broad Institute Genomics Platform"/>
            <person name="Russ C."/>
            <person name="Tyler B."/>
            <person name="Panabieres F."/>
            <person name="Shan W."/>
            <person name="Tripathy S."/>
            <person name="Grunwald N."/>
            <person name="Machado M."/>
            <person name="Johnson C.S."/>
            <person name="Arredondo F."/>
            <person name="Hong C."/>
            <person name="Coffey M."/>
            <person name="Young S.K."/>
            <person name="Zeng Q."/>
            <person name="Gargeya S."/>
            <person name="Fitzgerald M."/>
            <person name="Abouelleil A."/>
            <person name="Alvarado L."/>
            <person name="Chapman S.B."/>
            <person name="Gainer-Dewar J."/>
            <person name="Goldberg J."/>
            <person name="Griggs A."/>
            <person name="Gujja S."/>
            <person name="Hansen M."/>
            <person name="Howarth C."/>
            <person name="Imamovic A."/>
            <person name="Ireland A."/>
            <person name="Larimer J."/>
            <person name="McCowan C."/>
            <person name="Murphy C."/>
            <person name="Pearson M."/>
            <person name="Poon T.W."/>
            <person name="Priest M."/>
            <person name="Roberts A."/>
            <person name="Saif S."/>
            <person name="Shea T."/>
            <person name="Sykes S."/>
            <person name="Wortman J."/>
            <person name="Nusbaum C."/>
            <person name="Birren B."/>
        </authorList>
    </citation>
    <scope>NUCLEOTIDE SEQUENCE [LARGE SCALE GENOMIC DNA]</scope>
    <source>
        <strain evidence="1 2">P1569</strain>
    </source>
</reference>
<comment type="caution">
    <text evidence="1">The sequence shown here is derived from an EMBL/GenBank/DDBJ whole genome shotgun (WGS) entry which is preliminary data.</text>
</comment>
<dbReference type="Proteomes" id="UP000018721">
    <property type="component" value="Unassembled WGS sequence"/>
</dbReference>
<keyword evidence="2" id="KW-1185">Reference proteome</keyword>